<accession>A0A3B0UCL4</accession>
<proteinExistence type="predicted"/>
<dbReference type="Pfam" id="PF11276">
    <property type="entry name" value="DUF3078"/>
    <property type="match status" value="1"/>
</dbReference>
<dbReference type="AlphaFoldDB" id="A0A3B0UCL4"/>
<dbReference type="EMBL" id="UOEP01000209">
    <property type="protein sequence ID" value="VAW24292.1"/>
    <property type="molecule type" value="Genomic_DNA"/>
</dbReference>
<protein>
    <submittedName>
        <fullName evidence="1">Uncharacterized protein</fullName>
    </submittedName>
</protein>
<evidence type="ECO:0000313" key="1">
    <source>
        <dbReference type="EMBL" id="VAW24292.1"/>
    </source>
</evidence>
<organism evidence="1">
    <name type="scientific">hydrothermal vent metagenome</name>
    <dbReference type="NCBI Taxonomy" id="652676"/>
    <lineage>
        <taxon>unclassified sequences</taxon>
        <taxon>metagenomes</taxon>
        <taxon>ecological metagenomes</taxon>
    </lineage>
</organism>
<sequence>MRFKYCFLIFLFTLFLNPLFSKALSKKKKVDTAETDSIQANINYLKQYFITNGSWHTSNPEIRRNVEGLIHFIQDRPLDSIIKNIALYHQNPGMNYVTRLPGSVSDTLAIKGFVPATELDSALKQIEISVLSDYQGKEIIVPIGLIRRVEDEARTIPPGEGMVLFKDSVYIMPDSLRFLDAIPDSLIRTVKDFQRIVKLDSIRNSYVENHRKAYNDSIVKTYRDSVILAYRQNFIRDVINSKKKWLSDSVKLNNFELVKSYNDSIIRQVNDSIANVLMSLARYANSIDTLQIWLKNLKNESSGILLGNNQQYTRIWLKNEQNDSLSVLIKTMGKDTLQMLLDDGITFTRFTQRESRKVKFESFKGDYKLDEIRKRYKVETPWRLEGNGNFGFTQAYLDNWKKGGQSAISLLTVLKGSAIYTNKKFKWENNVEIRNGWIQSGGVGEGIRKNDDKLEIISQVGLSAFKKWYYSAELDFETQFFRGYKYPDHVTPISEFLSPARTLFKIGMDYKPSKKLSVFISPFTAKHISVRDTVNIDQTKFGIDEGKKRFWEPGLNTDIKLRIDIAPDIKYETKYKMFINYIEPFKKLDINWENQVTMQLTNRINMQMMLHLLYDDNVLFSETRVVNGVEEVVRVPKLQVKELITIGFSYKINKKIYKAKTLM</sequence>
<name>A0A3B0UCL4_9ZZZZ</name>
<reference evidence="1" key="1">
    <citation type="submission" date="2018-06" db="EMBL/GenBank/DDBJ databases">
        <authorList>
            <person name="Zhirakovskaya E."/>
        </authorList>
    </citation>
    <scope>NUCLEOTIDE SEQUENCE</scope>
</reference>
<gene>
    <name evidence="1" type="ORF">MNBD_BACTEROID01-2948</name>
</gene>
<dbReference type="InterPro" id="IPR021428">
    <property type="entry name" value="DUF3078"/>
</dbReference>